<protein>
    <submittedName>
        <fullName evidence="3">Predicted protein</fullName>
    </submittedName>
</protein>
<evidence type="ECO:0000259" key="2">
    <source>
        <dbReference type="Pfam" id="PF05406"/>
    </source>
</evidence>
<feature type="domain" description="WGR" evidence="2">
    <location>
        <begin position="15"/>
        <end position="69"/>
    </location>
</feature>
<dbReference type="Proteomes" id="UP000003824">
    <property type="component" value="Unassembled WGS sequence"/>
</dbReference>
<name>D6AA43_STRV1</name>
<reference evidence="4" key="1">
    <citation type="submission" date="2008-12" db="EMBL/GenBank/DDBJ databases">
        <title>Annotation of Streptomyces ghanaensis ATCC 14672.</title>
        <authorList>
            <consortium name="The Broad Institute Genome Sequencing Platform"/>
            <consortium name="Broad Institute Microbial Sequencing Center"/>
            <person name="Fischbach M."/>
            <person name="Ward D."/>
            <person name="Young S."/>
            <person name="Kodira C.D."/>
            <person name="Zeng Q."/>
            <person name="Koehrsen M."/>
            <person name="Godfrey P."/>
            <person name="Alvarado L."/>
            <person name="Berlin A.M."/>
            <person name="Borenstein D."/>
            <person name="Chen Z."/>
            <person name="Engels R."/>
            <person name="Freedman E."/>
            <person name="Gellesch M."/>
            <person name="Goldberg J."/>
            <person name="Griggs A."/>
            <person name="Gujja S."/>
            <person name="Heiman D.I."/>
            <person name="Hepburn T.A."/>
            <person name="Howarth C."/>
            <person name="Jen D."/>
            <person name="Larson L."/>
            <person name="Lewis B."/>
            <person name="Mehta T."/>
            <person name="Park D."/>
            <person name="Pearson M."/>
            <person name="Roberts A."/>
            <person name="Saif S."/>
            <person name="Shea T.D."/>
            <person name="Shenoy N."/>
            <person name="Sisk P."/>
            <person name="Stolte C."/>
            <person name="Sykes S.N."/>
            <person name="Walk T."/>
            <person name="White J."/>
            <person name="Yandava C."/>
            <person name="Straight P."/>
            <person name="Clardy J."/>
            <person name="Hung D."/>
            <person name="Kolter R."/>
            <person name="Mekalanos J."/>
            <person name="Walker S."/>
            <person name="Walsh C.T."/>
            <person name="Wieland B.L.C."/>
            <person name="Ilzarbe M."/>
            <person name="Galagan J."/>
            <person name="Nusbaum C."/>
            <person name="Birren B."/>
        </authorList>
    </citation>
    <scope>NUCLEOTIDE SEQUENCE [LARGE SCALE GENOMIC DNA]</scope>
    <source>
        <strain evidence="4">ATCC 14672 / DSM 40746 / JCM 4963 / KCTC 9882 / NRRL B-12104 / FH 1290</strain>
    </source>
</reference>
<gene>
    <name evidence="3" type="ORF">SSFG_07373</name>
</gene>
<feature type="region of interest" description="Disordered" evidence="1">
    <location>
        <begin position="286"/>
        <end position="339"/>
    </location>
</feature>
<dbReference type="Pfam" id="PF05406">
    <property type="entry name" value="WGR"/>
    <property type="match status" value="1"/>
</dbReference>
<dbReference type="RefSeq" id="WP_004993567.1">
    <property type="nucleotide sequence ID" value="NZ_DS999641.1"/>
</dbReference>
<accession>D6AA43</accession>
<dbReference type="EMBL" id="DS999641">
    <property type="protein sequence ID" value="EFE72138.2"/>
    <property type="molecule type" value="Genomic_DNA"/>
</dbReference>
<dbReference type="AlphaFoldDB" id="D6AA43"/>
<dbReference type="InterPro" id="IPR049809">
    <property type="entry name" value="YehF/YfeS-like_WGR"/>
</dbReference>
<evidence type="ECO:0000313" key="4">
    <source>
        <dbReference type="Proteomes" id="UP000003824"/>
    </source>
</evidence>
<dbReference type="CDD" id="cd07996">
    <property type="entry name" value="WGR_MMR_like"/>
    <property type="match status" value="1"/>
</dbReference>
<dbReference type="InterPro" id="IPR008893">
    <property type="entry name" value="WGR_domain"/>
</dbReference>
<dbReference type="eggNOG" id="ENOG5030S69">
    <property type="taxonomic scope" value="Bacteria"/>
</dbReference>
<sequence length="339" mass="37612">MTRWRRFERQAAPLEYWEIRQEGIRCFLRWGSDRTPGRASTTVLDDEEQARRHAARKINDRLRKDFTEVEPPCDPAEAEAGTPVLDVIARAFGPHAPAPQYLPVDGFDQVYCRTHAAGHPMGFHEYYVLRDHGRSAVRFTVRAGSHQAGVVASFPEFLCSRRDLAFDGRSHHKVPLPSLVGSFGHALFCSPALGRACAAYPAAAARVATAFPVFDCEIGDEDAEVLVDARIHGHAALPHSHWGRSPQPVVDLRFDVQPSTYRRTQTFKVYRPADLEKLMDVLPQASPQSWADGRSATRPSQRFVDRGRRRALTGGTVQADQAGHERQGLSFGSGPASPA</sequence>
<proteinExistence type="predicted"/>
<evidence type="ECO:0000313" key="3">
    <source>
        <dbReference type="EMBL" id="EFE72138.2"/>
    </source>
</evidence>
<dbReference type="Gene3D" id="2.20.140.10">
    <property type="entry name" value="WGR domain"/>
    <property type="match status" value="1"/>
</dbReference>
<organism evidence="3 4">
    <name type="scientific">Streptomyces viridosporus (strain ATCC 14672 / DSM 40746 / JCM 4963 / KCTC 9882 / NRRL B-12104 / FH 1290)</name>
    <name type="common">Streptomyces ghanaensis</name>
    <dbReference type="NCBI Taxonomy" id="566461"/>
    <lineage>
        <taxon>Bacteria</taxon>
        <taxon>Bacillati</taxon>
        <taxon>Actinomycetota</taxon>
        <taxon>Actinomycetes</taxon>
        <taxon>Kitasatosporales</taxon>
        <taxon>Streptomycetaceae</taxon>
        <taxon>Streptomyces</taxon>
    </lineage>
</organism>
<evidence type="ECO:0000256" key="1">
    <source>
        <dbReference type="SAM" id="MobiDB-lite"/>
    </source>
</evidence>